<dbReference type="PANTHER" id="PTHR36120:SF1">
    <property type="entry name" value="L-FUCOSE ISOMERASE C-TERMINAL DOMAIN-CONTAINING PROTEIN"/>
    <property type="match status" value="1"/>
</dbReference>
<keyword evidence="1" id="KW-0413">Isomerase</keyword>
<dbReference type="GO" id="GO:0016861">
    <property type="term" value="F:intramolecular oxidoreductase activity, interconverting aldoses and ketoses"/>
    <property type="evidence" value="ECO:0007669"/>
    <property type="project" value="InterPro"/>
</dbReference>
<evidence type="ECO:0008006" key="5">
    <source>
        <dbReference type="Google" id="ProtNLM"/>
    </source>
</evidence>
<dbReference type="PANTHER" id="PTHR36120">
    <property type="entry name" value="FUCOSE ISOMERASE"/>
    <property type="match status" value="1"/>
</dbReference>
<reference evidence="3 4" key="1">
    <citation type="submission" date="2009-01" db="EMBL/GenBank/DDBJ databases">
        <authorList>
            <person name="Fulton L."/>
            <person name="Clifton S."/>
            <person name="Fulton B."/>
            <person name="Xu J."/>
            <person name="Minx P."/>
            <person name="Pepin K.H."/>
            <person name="Johnson M."/>
            <person name="Bhonagiri V."/>
            <person name="Nash W.E."/>
            <person name="Mardis E.R."/>
            <person name="Wilson R.K."/>
        </authorList>
    </citation>
    <scope>NUCLEOTIDE SEQUENCE [LARGE SCALE GENOMIC DNA]</scope>
    <source>
        <strain evidence="4">DSM 10507 / JCM 14656 / S5a33</strain>
    </source>
</reference>
<dbReference type="GO" id="GO:0005737">
    <property type="term" value="C:cytoplasm"/>
    <property type="evidence" value="ECO:0007669"/>
    <property type="project" value="InterPro"/>
</dbReference>
<sequence length="445" mass="48817">MTNAKTGLVVVASQYESGGQRAQELAALAKASLEQREITVAEGAKVVWDAADAIDVCKELRKQEIDSLTIILSTWVTDSLLYVLVHELPVPVVFWAVPYTETFSIGCIQHFGSALTTHGIPYEYVYGLTDDAKAADKAAKIAEAGRIIKAVKSMKLALVGPRQTWRVAGPQDTTNEEWEFSQKFGPTLVHIEMEEIMELAEGISDKEAKKVYGCLKKRTGRVLAGEETMLHMTKVYMAVKETVKRYSLDALAAECYPFYSGQMNLPSSWLADEGIIVDTEGDVGHTMVMYMLNLAAKGGATALGEVGSMDDENRILALAHEGSTAHSLAEDVSKVQISPSGEKGCFVGLPLREMAQVTVSSIQGNGHDGYQMLVEKGRVIKAEEQEWIDGGEKLLVKLQLDKKASEAVDSLMRVGMDHHLLVKEGDHRELMALLCKYLKVKMVTF</sequence>
<dbReference type="InterPro" id="IPR009015">
    <property type="entry name" value="Fucose_isomerase_N/cen_sf"/>
</dbReference>
<dbReference type="Proteomes" id="UP000003100">
    <property type="component" value="Unassembled WGS sequence"/>
</dbReference>
<dbReference type="HOGENOM" id="CLU_614915_0_0_9"/>
<evidence type="ECO:0000256" key="2">
    <source>
        <dbReference type="ARBA" id="ARBA00023277"/>
    </source>
</evidence>
<accession>C0CRX6</accession>
<reference evidence="3 4" key="2">
    <citation type="submission" date="2009-02" db="EMBL/GenBank/DDBJ databases">
        <title>Draft genome sequence of Blautia hydrogenotrophica DSM 10507 (Ruminococcus hydrogenotrophicus DSM 10507).</title>
        <authorList>
            <person name="Sudarsanam P."/>
            <person name="Ley R."/>
            <person name="Guruge J."/>
            <person name="Turnbaugh P.J."/>
            <person name="Mahowald M."/>
            <person name="Liep D."/>
            <person name="Gordon J."/>
        </authorList>
    </citation>
    <scope>NUCLEOTIDE SEQUENCE [LARGE SCALE GENOMIC DNA]</scope>
    <source>
        <strain evidence="4">DSM 10507 / JCM 14656 / S5a33</strain>
    </source>
</reference>
<dbReference type="PATRIC" id="fig|476272.21.peg.320"/>
<dbReference type="GO" id="GO:0005996">
    <property type="term" value="P:monosaccharide metabolic process"/>
    <property type="evidence" value="ECO:0007669"/>
    <property type="project" value="InterPro"/>
</dbReference>
<name>C0CRX6_BLAHS</name>
<gene>
    <name evidence="3" type="ORF">RUMHYD_03642</name>
</gene>
<dbReference type="eggNOG" id="COG2407">
    <property type="taxonomic scope" value="Bacteria"/>
</dbReference>
<organism evidence="3 4">
    <name type="scientific">Blautia hydrogenotrophica (strain DSM 10507 / JCM 14656 / S5a33)</name>
    <name type="common">Ruminococcus hydrogenotrophicus</name>
    <dbReference type="NCBI Taxonomy" id="476272"/>
    <lineage>
        <taxon>Bacteria</taxon>
        <taxon>Bacillati</taxon>
        <taxon>Bacillota</taxon>
        <taxon>Clostridia</taxon>
        <taxon>Lachnospirales</taxon>
        <taxon>Lachnospiraceae</taxon>
        <taxon>Blautia</taxon>
    </lineage>
</organism>
<evidence type="ECO:0000256" key="1">
    <source>
        <dbReference type="ARBA" id="ARBA00023235"/>
    </source>
</evidence>
<keyword evidence="2" id="KW-0119">Carbohydrate metabolism</keyword>
<protein>
    <recommendedName>
        <fullName evidence="5">L-fucose isomerase and related proteins</fullName>
    </recommendedName>
</protein>
<proteinExistence type="predicted"/>
<dbReference type="AlphaFoldDB" id="C0CRX6"/>
<dbReference type="RefSeq" id="WP_005952178.1">
    <property type="nucleotide sequence ID" value="NZ_CP136423.1"/>
</dbReference>
<dbReference type="SUPFAM" id="SSF53743">
    <property type="entry name" value="FucI/AraA N-terminal and middle domains"/>
    <property type="match status" value="1"/>
</dbReference>
<evidence type="ECO:0000313" key="3">
    <source>
        <dbReference type="EMBL" id="EEG47497.1"/>
    </source>
</evidence>
<comment type="caution">
    <text evidence="3">The sequence shown here is derived from an EMBL/GenBank/DDBJ whole genome shotgun (WGS) entry which is preliminary data.</text>
</comment>
<keyword evidence="4" id="KW-1185">Reference proteome</keyword>
<dbReference type="GeneID" id="86823405"/>
<dbReference type="EMBL" id="ACBZ01000192">
    <property type="protein sequence ID" value="EEG47497.1"/>
    <property type="molecule type" value="Genomic_DNA"/>
</dbReference>
<evidence type="ECO:0000313" key="4">
    <source>
        <dbReference type="Proteomes" id="UP000003100"/>
    </source>
</evidence>